<organism evidence="2 3">
    <name type="scientific">Exophiala spinifera</name>
    <dbReference type="NCBI Taxonomy" id="91928"/>
    <lineage>
        <taxon>Eukaryota</taxon>
        <taxon>Fungi</taxon>
        <taxon>Dikarya</taxon>
        <taxon>Ascomycota</taxon>
        <taxon>Pezizomycotina</taxon>
        <taxon>Eurotiomycetes</taxon>
        <taxon>Chaetothyriomycetidae</taxon>
        <taxon>Chaetothyriales</taxon>
        <taxon>Herpotrichiellaceae</taxon>
        <taxon>Exophiala</taxon>
    </lineage>
</organism>
<dbReference type="HOGENOM" id="CLU_022328_0_0_1"/>
<protein>
    <submittedName>
        <fullName evidence="2">Uncharacterized protein</fullName>
    </submittedName>
</protein>
<dbReference type="EMBL" id="KN847494">
    <property type="protein sequence ID" value="KIW17639.1"/>
    <property type="molecule type" value="Genomic_DNA"/>
</dbReference>
<feature type="region of interest" description="Disordered" evidence="1">
    <location>
        <begin position="728"/>
        <end position="818"/>
    </location>
</feature>
<feature type="compositionally biased region" description="Polar residues" evidence="1">
    <location>
        <begin position="131"/>
        <end position="151"/>
    </location>
</feature>
<evidence type="ECO:0000313" key="2">
    <source>
        <dbReference type="EMBL" id="KIW17639.1"/>
    </source>
</evidence>
<gene>
    <name evidence="2" type="ORF">PV08_04834</name>
</gene>
<dbReference type="Proteomes" id="UP000053328">
    <property type="component" value="Unassembled WGS sequence"/>
</dbReference>
<dbReference type="GeneID" id="27331917"/>
<feature type="compositionally biased region" description="Low complexity" evidence="1">
    <location>
        <begin position="760"/>
        <end position="769"/>
    </location>
</feature>
<proteinExistence type="predicted"/>
<feature type="region of interest" description="Disordered" evidence="1">
    <location>
        <begin position="454"/>
        <end position="486"/>
    </location>
</feature>
<feature type="region of interest" description="Disordered" evidence="1">
    <location>
        <begin position="131"/>
        <end position="159"/>
    </location>
</feature>
<dbReference type="VEuPathDB" id="FungiDB:PV08_04834"/>
<feature type="region of interest" description="Disordered" evidence="1">
    <location>
        <begin position="618"/>
        <end position="652"/>
    </location>
</feature>
<name>A0A0D2C1W1_9EURO</name>
<dbReference type="OrthoDB" id="4120272at2759"/>
<accession>A0A0D2C1W1</accession>
<evidence type="ECO:0000313" key="3">
    <source>
        <dbReference type="Proteomes" id="UP000053328"/>
    </source>
</evidence>
<dbReference type="RefSeq" id="XP_016237855.1">
    <property type="nucleotide sequence ID" value="XM_016379178.1"/>
</dbReference>
<dbReference type="AlphaFoldDB" id="A0A0D2C1W1"/>
<evidence type="ECO:0000256" key="1">
    <source>
        <dbReference type="SAM" id="MobiDB-lite"/>
    </source>
</evidence>
<reference evidence="2 3" key="1">
    <citation type="submission" date="2015-01" db="EMBL/GenBank/DDBJ databases">
        <title>The Genome Sequence of Exophiala spinifera CBS89968.</title>
        <authorList>
            <consortium name="The Broad Institute Genomics Platform"/>
            <person name="Cuomo C."/>
            <person name="de Hoog S."/>
            <person name="Gorbushina A."/>
            <person name="Stielow B."/>
            <person name="Teixiera M."/>
            <person name="Abouelleil A."/>
            <person name="Chapman S.B."/>
            <person name="Priest M."/>
            <person name="Young S.K."/>
            <person name="Wortman J."/>
            <person name="Nusbaum C."/>
            <person name="Birren B."/>
        </authorList>
    </citation>
    <scope>NUCLEOTIDE SEQUENCE [LARGE SCALE GENOMIC DNA]</scope>
    <source>
        <strain evidence="2 3">CBS 89968</strain>
    </source>
</reference>
<feature type="compositionally biased region" description="Polar residues" evidence="1">
    <location>
        <begin position="631"/>
        <end position="649"/>
    </location>
</feature>
<feature type="compositionally biased region" description="Acidic residues" evidence="1">
    <location>
        <begin position="226"/>
        <end position="246"/>
    </location>
</feature>
<feature type="compositionally biased region" description="Polar residues" evidence="1">
    <location>
        <begin position="196"/>
        <end position="206"/>
    </location>
</feature>
<feature type="region of interest" description="Disordered" evidence="1">
    <location>
        <begin position="578"/>
        <end position="604"/>
    </location>
</feature>
<feature type="region of interest" description="Disordered" evidence="1">
    <location>
        <begin position="171"/>
        <end position="249"/>
    </location>
</feature>
<sequence length="818" mass="90222">MCITEIWTYRDCGCRYNHSILCRSYRRGGTPCFAPNIQYPRDKWLEGAGIDNALTFRQFKGRTKPTEPQACPQHRTVYRSFLNPVCEDCLLAGVNWLSGDGIGPVPLTYPESEAAGGEGLVWDSEVKVEIESQSLQDQPVPSTTASDMSSHNSKDIDRTILDSHVEVTIESEGSRVSACEPPPSHLSSSHGEDSWFPSTGATSPESLGSCEQRYSDSSSEEKCEDSSGDDLSSDLGDSDDEGADSCDDQHCQHLPARGRSLVRGNGSVMKRSVTDPAPLLMPVEKSKSTRGLSTLRSIRSISLNFRSGSKTKVHAAPSEHLASGNEQCKLARSRSKNPFRAFRRRKGSQNYANTTRITHMLTTLEVHSSLEVDQLSFEKPRLRPLPPRKSSTGNLRSFTEPVQAGLGRRWFPGMAHQIQSPGPTGYCSQNHKHQEKGSHGFMCDLPVHKDVPFASQSDFSDFEPEETAQSSAEKSPPSHVVVRPTLQSSNDLPLRARIHGLETFELGLGASTSFPSNHEAQLSALDQEVNTVENAVPMVASTAFAMSKPQENFEIHDFASKHRYVADEDQDQETVLLDPNDATREDEIEAHSEETGTPSMLDPSEGFELISLSERKANEGFESDEVETDEQYPTATEPTHATLQPTQSNHRGEAEIQKVEELESEVLLVDMIDGSERVDSHIAETDQHSVEHNEPDQEQMFPESIPTIRILETDQIISLYSYARKPKRQAPEKIEEVVSDDVSEATAVSEDGDDSKISDLTTPPSSPLSIEKGTSPVWPSHPPRKSSLKRLTGFNYSLTPVVDPDFPTPSLPSTMNFG</sequence>
<keyword evidence="3" id="KW-1185">Reference proteome</keyword>
<feature type="compositionally biased region" description="Acidic residues" evidence="1">
    <location>
        <begin position="621"/>
        <end position="630"/>
    </location>
</feature>
<feature type="compositionally biased region" description="Basic and acidic residues" evidence="1">
    <location>
        <begin position="581"/>
        <end position="594"/>
    </location>
</feature>